<evidence type="ECO:0000256" key="9">
    <source>
        <dbReference type="ARBA" id="ARBA00023170"/>
    </source>
</evidence>
<dbReference type="PANTHER" id="PTHR24062">
    <property type="entry name" value="VOMERONASAL TYPE-1 RECEPTOR"/>
    <property type="match status" value="1"/>
</dbReference>
<evidence type="ECO:0000256" key="4">
    <source>
        <dbReference type="ARBA" id="ARBA00022507"/>
    </source>
</evidence>
<feature type="transmembrane region" description="Helical" evidence="11">
    <location>
        <begin position="265"/>
        <end position="287"/>
    </location>
</feature>
<feature type="transmembrane region" description="Helical" evidence="11">
    <location>
        <begin position="237"/>
        <end position="259"/>
    </location>
</feature>
<keyword evidence="8 11" id="KW-0472">Membrane</keyword>
<evidence type="ECO:0000256" key="5">
    <source>
        <dbReference type="ARBA" id="ARBA00022692"/>
    </source>
</evidence>
<dbReference type="PROSITE" id="PS50262">
    <property type="entry name" value="G_PROTEIN_RECEP_F1_2"/>
    <property type="match status" value="1"/>
</dbReference>
<comment type="similarity">
    <text evidence="2 11">Belongs to the G-protein coupled receptor 1 family.</text>
</comment>
<reference evidence="14" key="1">
    <citation type="submission" date="2025-08" db="UniProtKB">
        <authorList>
            <consortium name="RefSeq"/>
        </authorList>
    </citation>
    <scope>IDENTIFICATION</scope>
</reference>
<sequence>MSLSNTILQGFLVSQLCVGVIGNSLLFMLYVYSFLVRSRFSRPIDHIFMHLVLVNMLTVIFAMISYIMSSFGVRHFLDDAGCKAVLYVFRVTRGLSICTTSILSTFQAITIIPSNSKWTWLKPKLSTWTCCSFLFAWLINLLIYVHIIETVVAKINYTDVGDGYYHVFCKIRLTVFRTKELFLSVIITGDALFMTIMMLTSFYMVTLLYKHRKGAQYLRSQSLSSQQSPELRATHSILLLVSCFVIFYWLNNFITLYGLYSHETIPTLGVIIVIVSSFYPTLCPFLLMSNNKIILQFISSLSVLRITCFQRAFGG</sequence>
<dbReference type="Pfam" id="PF03402">
    <property type="entry name" value="V1R"/>
    <property type="match status" value="1"/>
</dbReference>
<organism evidence="13 14">
    <name type="scientific">Microtus ochrogaster</name>
    <name type="common">Prairie vole</name>
    <dbReference type="NCBI Taxonomy" id="79684"/>
    <lineage>
        <taxon>Eukaryota</taxon>
        <taxon>Metazoa</taxon>
        <taxon>Chordata</taxon>
        <taxon>Craniata</taxon>
        <taxon>Vertebrata</taxon>
        <taxon>Euteleostomi</taxon>
        <taxon>Mammalia</taxon>
        <taxon>Eutheria</taxon>
        <taxon>Euarchontoglires</taxon>
        <taxon>Glires</taxon>
        <taxon>Rodentia</taxon>
        <taxon>Myomorpha</taxon>
        <taxon>Muroidea</taxon>
        <taxon>Cricetidae</taxon>
        <taxon>Arvicolinae</taxon>
        <taxon>Microtus</taxon>
    </lineage>
</organism>
<dbReference type="Proteomes" id="UP000694915">
    <property type="component" value="Unplaced"/>
</dbReference>
<keyword evidence="13" id="KW-1185">Reference proteome</keyword>
<keyword evidence="10 11" id="KW-0807">Transducer</keyword>
<feature type="transmembrane region" description="Helical" evidence="11">
    <location>
        <begin position="94"/>
        <end position="113"/>
    </location>
</feature>
<feature type="transmembrane region" description="Helical" evidence="11">
    <location>
        <begin position="181"/>
        <end position="209"/>
    </location>
</feature>
<feature type="transmembrane region" description="Helical" evidence="11">
    <location>
        <begin position="47"/>
        <end position="68"/>
    </location>
</feature>
<dbReference type="Gene3D" id="1.20.1070.10">
    <property type="entry name" value="Rhodopsin 7-helix transmembrane proteins"/>
    <property type="match status" value="1"/>
</dbReference>
<keyword evidence="7 11" id="KW-0297">G-protein coupled receptor</keyword>
<keyword evidence="9 11" id="KW-0675">Receptor</keyword>
<evidence type="ECO:0000259" key="12">
    <source>
        <dbReference type="PROSITE" id="PS50262"/>
    </source>
</evidence>
<dbReference type="PRINTS" id="PR01534">
    <property type="entry name" value="VOMERONASL1R"/>
</dbReference>
<proteinExistence type="inferred from homology"/>
<evidence type="ECO:0000256" key="6">
    <source>
        <dbReference type="ARBA" id="ARBA00022989"/>
    </source>
</evidence>
<dbReference type="RefSeq" id="XP_005371980.1">
    <property type="nucleotide sequence ID" value="XM_005371923.1"/>
</dbReference>
<evidence type="ECO:0000256" key="7">
    <source>
        <dbReference type="ARBA" id="ARBA00023040"/>
    </source>
</evidence>
<evidence type="ECO:0000256" key="10">
    <source>
        <dbReference type="ARBA" id="ARBA00023224"/>
    </source>
</evidence>
<keyword evidence="6 11" id="KW-1133">Transmembrane helix</keyword>
<gene>
    <name evidence="14" type="primary">LOC101999147</name>
</gene>
<dbReference type="SUPFAM" id="SSF81321">
    <property type="entry name" value="Family A G protein-coupled receptor-like"/>
    <property type="match status" value="1"/>
</dbReference>
<name>A0ABM0LSJ5_MICOH</name>
<evidence type="ECO:0000256" key="11">
    <source>
        <dbReference type="RuleBase" id="RU364061"/>
    </source>
</evidence>
<feature type="transmembrane region" description="Helical" evidence="11">
    <location>
        <begin position="12"/>
        <end position="35"/>
    </location>
</feature>
<evidence type="ECO:0000256" key="2">
    <source>
        <dbReference type="ARBA" id="ARBA00010663"/>
    </source>
</evidence>
<evidence type="ECO:0000313" key="13">
    <source>
        <dbReference type="Proteomes" id="UP000694915"/>
    </source>
</evidence>
<evidence type="ECO:0000256" key="3">
    <source>
        <dbReference type="ARBA" id="ARBA00022475"/>
    </source>
</evidence>
<evidence type="ECO:0000256" key="8">
    <source>
        <dbReference type="ARBA" id="ARBA00023136"/>
    </source>
</evidence>
<dbReference type="GeneID" id="101999147"/>
<evidence type="ECO:0000313" key="14">
    <source>
        <dbReference type="RefSeq" id="XP_005371980.1"/>
    </source>
</evidence>
<comment type="subcellular location">
    <subcellularLocation>
        <location evidence="1 11">Cell membrane</location>
        <topology evidence="1 11">Multi-pass membrane protein</topology>
    </subcellularLocation>
</comment>
<feature type="domain" description="G-protein coupled receptors family 1 profile" evidence="12">
    <location>
        <begin position="22"/>
        <end position="287"/>
    </location>
</feature>
<feature type="transmembrane region" description="Helical" evidence="11">
    <location>
        <begin position="125"/>
        <end position="147"/>
    </location>
</feature>
<dbReference type="InterPro" id="IPR017452">
    <property type="entry name" value="GPCR_Rhodpsn_7TM"/>
</dbReference>
<accession>A0ABM0LSJ5</accession>
<dbReference type="InterPro" id="IPR004072">
    <property type="entry name" value="Vmron_rcpt_1"/>
</dbReference>
<evidence type="ECO:0000256" key="1">
    <source>
        <dbReference type="ARBA" id="ARBA00004651"/>
    </source>
</evidence>
<keyword evidence="4 11" id="KW-0589">Pheromone response</keyword>
<protein>
    <recommendedName>
        <fullName evidence="11">Vomeronasal type-1 receptor</fullName>
    </recommendedName>
</protein>
<keyword evidence="5 11" id="KW-0812">Transmembrane</keyword>
<keyword evidence="3 11" id="KW-1003">Cell membrane</keyword>